<reference evidence="2 3" key="1">
    <citation type="submission" date="2019-07" db="EMBL/GenBank/DDBJ databases">
        <authorList>
            <person name="Huq M.A."/>
        </authorList>
    </citation>
    <scope>NUCLEOTIDE SEQUENCE [LARGE SCALE GENOMIC DNA]</scope>
    <source>
        <strain evidence="2 3">MAH-3</strain>
    </source>
</reference>
<keyword evidence="3" id="KW-1185">Reference proteome</keyword>
<dbReference type="GO" id="GO:0016788">
    <property type="term" value="F:hydrolase activity, acting on ester bonds"/>
    <property type="evidence" value="ECO:0007669"/>
    <property type="project" value="UniProtKB-ARBA"/>
</dbReference>
<dbReference type="CDD" id="cd00229">
    <property type="entry name" value="SGNH_hydrolase"/>
    <property type="match status" value="1"/>
</dbReference>
<dbReference type="Pfam" id="PF13472">
    <property type="entry name" value="Lipase_GDSL_2"/>
    <property type="match status" value="1"/>
</dbReference>
<evidence type="ECO:0000313" key="3">
    <source>
        <dbReference type="Proteomes" id="UP000316008"/>
    </source>
</evidence>
<dbReference type="Gene3D" id="3.40.50.1110">
    <property type="entry name" value="SGNH hydrolase"/>
    <property type="match status" value="1"/>
</dbReference>
<dbReference type="Proteomes" id="UP000316008">
    <property type="component" value="Unassembled WGS sequence"/>
</dbReference>
<feature type="domain" description="SGNH hydrolase-type esterase" evidence="1">
    <location>
        <begin position="36"/>
        <end position="208"/>
    </location>
</feature>
<dbReference type="InterPro" id="IPR036514">
    <property type="entry name" value="SGNH_hydro_sf"/>
</dbReference>
<name>A0A556MYS2_9FLAO</name>
<organism evidence="2 3">
    <name type="scientific">Fluviicola chungangensis</name>
    <dbReference type="NCBI Taxonomy" id="2597671"/>
    <lineage>
        <taxon>Bacteria</taxon>
        <taxon>Pseudomonadati</taxon>
        <taxon>Bacteroidota</taxon>
        <taxon>Flavobacteriia</taxon>
        <taxon>Flavobacteriales</taxon>
        <taxon>Crocinitomicaceae</taxon>
        <taxon>Fluviicola</taxon>
    </lineage>
</organism>
<sequence>MHKMNSGRTTGYWFVLLLLVCFACSESKKTTHILFVGNSYTYRNNMPKIFEKIAQSKGEQVRVSHITRGKYTFYLHSKRRKLYRALHNQDWDVIVLQGSSRDMLRDSVRFNERTYPALDKLLEMIRTNQEDAKVYFYMTWPYRKGDPKTKRFSDPDSMLNAVAAGYDNLRNRYNVPVIPVGKVWRSYVVAYPESKLYLKDNSHPTYEGSYLVACTMYSAIYGKSPQGADKLSIQNQEEYNRIQQFVGKKYRTKEFQFYLKDLN</sequence>
<dbReference type="InterPro" id="IPR013830">
    <property type="entry name" value="SGNH_hydro"/>
</dbReference>
<proteinExistence type="predicted"/>
<dbReference type="SUPFAM" id="SSF52266">
    <property type="entry name" value="SGNH hydrolase"/>
    <property type="match status" value="1"/>
</dbReference>
<comment type="caution">
    <text evidence="2">The sequence shown here is derived from an EMBL/GenBank/DDBJ whole genome shotgun (WGS) entry which is preliminary data.</text>
</comment>
<dbReference type="EMBL" id="VLPL01000004">
    <property type="protein sequence ID" value="TSJ45074.1"/>
    <property type="molecule type" value="Genomic_DNA"/>
</dbReference>
<evidence type="ECO:0000313" key="2">
    <source>
        <dbReference type="EMBL" id="TSJ45074.1"/>
    </source>
</evidence>
<accession>A0A556MYS2</accession>
<dbReference type="OrthoDB" id="7443339at2"/>
<protein>
    <submittedName>
        <fullName evidence="2">DUF4886 domain-containing protein</fullName>
    </submittedName>
</protein>
<dbReference type="AlphaFoldDB" id="A0A556MYS2"/>
<evidence type="ECO:0000259" key="1">
    <source>
        <dbReference type="Pfam" id="PF13472"/>
    </source>
</evidence>
<gene>
    <name evidence="2" type="ORF">FO442_10805</name>
</gene>